<dbReference type="PRINTS" id="PR00455">
    <property type="entry name" value="HTHTETR"/>
</dbReference>
<keyword evidence="6" id="KW-1185">Reference proteome</keyword>
<keyword evidence="2 3" id="KW-0238">DNA-binding</keyword>
<dbReference type="Gene3D" id="1.10.357.10">
    <property type="entry name" value="Tetracycline Repressor, domain 2"/>
    <property type="match status" value="1"/>
</dbReference>
<dbReference type="PROSITE" id="PS50977">
    <property type="entry name" value="HTH_TETR_2"/>
    <property type="match status" value="1"/>
</dbReference>
<dbReference type="PANTHER" id="PTHR43479:SF22">
    <property type="entry name" value="TRANSCRIPTIONAL REGULATOR, TETR FAMILY"/>
    <property type="match status" value="1"/>
</dbReference>
<dbReference type="InterPro" id="IPR023772">
    <property type="entry name" value="DNA-bd_HTH_TetR-type_CS"/>
</dbReference>
<reference evidence="5 6" key="1">
    <citation type="submission" date="2020-03" db="EMBL/GenBank/DDBJ databases">
        <title>Bacillus aquiflavi sp. nov., isolated from yellow water of strong flavor Chinese baijiu in Yibin region of China.</title>
        <authorList>
            <person name="Xie J."/>
        </authorList>
    </citation>
    <scope>NUCLEOTIDE SEQUENCE [LARGE SCALE GENOMIC DNA]</scope>
    <source>
        <strain evidence="5 6">Gsoil 114</strain>
    </source>
</reference>
<organism evidence="5 6">
    <name type="scientific">Heyndrickxia ginsengihumi</name>
    <dbReference type="NCBI Taxonomy" id="363870"/>
    <lineage>
        <taxon>Bacteria</taxon>
        <taxon>Bacillati</taxon>
        <taxon>Bacillota</taxon>
        <taxon>Bacilli</taxon>
        <taxon>Bacillales</taxon>
        <taxon>Bacillaceae</taxon>
        <taxon>Heyndrickxia</taxon>
    </lineage>
</organism>
<evidence type="ECO:0000313" key="5">
    <source>
        <dbReference type="EMBL" id="NEY19250.1"/>
    </source>
</evidence>
<dbReference type="InterPro" id="IPR009057">
    <property type="entry name" value="Homeodomain-like_sf"/>
</dbReference>
<name>A0A6M0P5S2_9BACI</name>
<dbReference type="Gene3D" id="1.10.10.60">
    <property type="entry name" value="Homeodomain-like"/>
    <property type="match status" value="1"/>
</dbReference>
<feature type="DNA-binding region" description="H-T-H motif" evidence="3">
    <location>
        <begin position="25"/>
        <end position="44"/>
    </location>
</feature>
<dbReference type="Pfam" id="PF00440">
    <property type="entry name" value="TetR_N"/>
    <property type="match status" value="1"/>
</dbReference>
<dbReference type="Proteomes" id="UP000476934">
    <property type="component" value="Unassembled WGS sequence"/>
</dbReference>
<dbReference type="InterPro" id="IPR001647">
    <property type="entry name" value="HTH_TetR"/>
</dbReference>
<proteinExistence type="predicted"/>
<evidence type="ECO:0000256" key="1">
    <source>
        <dbReference type="ARBA" id="ARBA00022491"/>
    </source>
</evidence>
<dbReference type="InterPro" id="IPR050624">
    <property type="entry name" value="HTH-type_Tx_Regulator"/>
</dbReference>
<dbReference type="PANTHER" id="PTHR43479">
    <property type="entry name" value="ACREF/ENVCD OPERON REPRESSOR-RELATED"/>
    <property type="match status" value="1"/>
</dbReference>
<dbReference type="GO" id="GO:0003677">
    <property type="term" value="F:DNA binding"/>
    <property type="evidence" value="ECO:0007669"/>
    <property type="project" value="UniProtKB-UniRule"/>
</dbReference>
<protein>
    <submittedName>
        <fullName evidence="5">TetR/AcrR family transcriptional regulator</fullName>
    </submittedName>
</protein>
<evidence type="ECO:0000259" key="4">
    <source>
        <dbReference type="PROSITE" id="PS50977"/>
    </source>
</evidence>
<sequence length="291" mass="34854">MKQKKKDLIKIAIKLFARKGIQATSVQDIVSEYGISKGSFYHYFSSKDELLVDIFQYYFDHILRLLKNAEQEDLRPRDKFKKQIIIQFDFFIKHRDFIMMVLREQNHSINEELRKFFEKNQYEIYKYCEKNILSIYGEDVKPYIFDTVLVYEGIRNAYMGITVFKGVNVDLDQLSEFILKQIDHVVRHFLEKKNPPITHVNIEDMFPRCKKKKEQLLPILMNMKRTLEQADLHTEKKKELIDVVQFLLNEVEQREEVKSYVFRGMLVHFKDISALKADVDRIVNILDIKLL</sequence>
<comment type="caution">
    <text evidence="5">The sequence shown here is derived from an EMBL/GenBank/DDBJ whole genome shotgun (WGS) entry which is preliminary data.</text>
</comment>
<dbReference type="EMBL" id="JAAIWK010000004">
    <property type="protein sequence ID" value="NEY19250.1"/>
    <property type="molecule type" value="Genomic_DNA"/>
</dbReference>
<dbReference type="AlphaFoldDB" id="A0A6M0P5S2"/>
<evidence type="ECO:0000313" key="6">
    <source>
        <dbReference type="Proteomes" id="UP000476934"/>
    </source>
</evidence>
<accession>A0A6M0P5S2</accession>
<dbReference type="SUPFAM" id="SSF46689">
    <property type="entry name" value="Homeodomain-like"/>
    <property type="match status" value="1"/>
</dbReference>
<feature type="domain" description="HTH tetR-type" evidence="4">
    <location>
        <begin position="2"/>
        <end position="62"/>
    </location>
</feature>
<evidence type="ECO:0000256" key="3">
    <source>
        <dbReference type="PROSITE-ProRule" id="PRU00335"/>
    </source>
</evidence>
<dbReference type="PROSITE" id="PS01081">
    <property type="entry name" value="HTH_TETR_1"/>
    <property type="match status" value="1"/>
</dbReference>
<keyword evidence="1" id="KW-0678">Repressor</keyword>
<gene>
    <name evidence="5" type="ORF">G4D61_04620</name>
</gene>
<evidence type="ECO:0000256" key="2">
    <source>
        <dbReference type="ARBA" id="ARBA00023125"/>
    </source>
</evidence>
<dbReference type="RefSeq" id="WP_025727097.1">
    <property type="nucleotide sequence ID" value="NZ_JAAIWK010000004.1"/>
</dbReference>